<comment type="caution">
    <text evidence="2">The sequence shown here is derived from an EMBL/GenBank/DDBJ whole genome shotgun (WGS) entry which is preliminary data.</text>
</comment>
<dbReference type="EMBL" id="LNKI01000003">
    <property type="protein sequence ID" value="OSH00050.1"/>
    <property type="molecule type" value="Genomic_DNA"/>
</dbReference>
<evidence type="ECO:0000313" key="2">
    <source>
        <dbReference type="EMBL" id="OSH00050.1"/>
    </source>
</evidence>
<protein>
    <submittedName>
        <fullName evidence="2">Uncharacterized protein</fullName>
    </submittedName>
</protein>
<proteinExistence type="predicted"/>
<evidence type="ECO:0000313" key="3">
    <source>
        <dbReference type="Proteomes" id="UP000193208"/>
    </source>
</evidence>
<feature type="chain" id="PRO_5012145984" evidence="1">
    <location>
        <begin position="27"/>
        <end position="267"/>
    </location>
</feature>
<gene>
    <name evidence="2" type="ORF">AL0467_1252</name>
</gene>
<name>A0A1X3A068_BIFAD</name>
<feature type="signal peptide" evidence="1">
    <location>
        <begin position="1"/>
        <end position="26"/>
    </location>
</feature>
<dbReference type="Proteomes" id="UP000193208">
    <property type="component" value="Unassembled WGS sequence"/>
</dbReference>
<organism evidence="2 3">
    <name type="scientific">Bifidobacterium adolescentis</name>
    <dbReference type="NCBI Taxonomy" id="1680"/>
    <lineage>
        <taxon>Bacteria</taxon>
        <taxon>Bacillati</taxon>
        <taxon>Actinomycetota</taxon>
        <taxon>Actinomycetes</taxon>
        <taxon>Bifidobacteriales</taxon>
        <taxon>Bifidobacteriaceae</taxon>
        <taxon>Bifidobacterium</taxon>
    </lineage>
</organism>
<reference evidence="2 3" key="1">
    <citation type="journal article" date="2016" name="Sci. Rep.">
        <title>Evaluation of genetic diversity among strains of the human gut commensal Bifidobacterium adolescentis.</title>
        <authorList>
            <person name="Duranti S."/>
            <person name="Milani C."/>
            <person name="Lugli G.A."/>
            <person name="Mancabelli L."/>
            <person name="Turroni F."/>
            <person name="Ferrario C."/>
            <person name="Mangifesta M."/>
            <person name="Viappiani A."/>
            <person name="Sanchez B."/>
            <person name="Margolles A."/>
            <person name="van Sinderen D."/>
            <person name="Ventura M."/>
        </authorList>
    </citation>
    <scope>NUCLEOTIDE SEQUENCE [LARGE SCALE GENOMIC DNA]</scope>
    <source>
        <strain evidence="2 3">AL46-7</strain>
    </source>
</reference>
<sequence length="267" mass="28789">MKKLKQIVTALVSVILAGTVTVNASAAESIETPYRSPTLSSFPSNASLEDFEKTSDNEDLRIISSPSRGANYKTRAAEAVALLRIYSTTGSGSSSSFTNLGHSWLMITNLSGSTVNISGINVADGKSITASTWDESVDVSREHKGLWLNLDSKLNSNGINLQNVSIQLPLRQIDLDTVNTNIKNNDKWGYLTNCSTFASKIWNSIASGSSKVDAGSINTPASLAKSITKVGEAESYTLLKYNTSSPHYDSVYYGYPPIKSNITKSVW</sequence>
<dbReference type="RefSeq" id="WP_143239923.1">
    <property type="nucleotide sequence ID" value="NZ_LNKI01000003.1"/>
</dbReference>
<evidence type="ECO:0000256" key="1">
    <source>
        <dbReference type="SAM" id="SignalP"/>
    </source>
</evidence>
<dbReference type="AlphaFoldDB" id="A0A1X3A068"/>
<accession>A0A1X3A068</accession>
<keyword evidence="1" id="KW-0732">Signal</keyword>